<evidence type="ECO:0000256" key="1">
    <source>
        <dbReference type="SAM" id="Phobius"/>
    </source>
</evidence>
<dbReference type="PANTHER" id="PTHR37422:SF23">
    <property type="entry name" value="TEICHURONIC ACID BIOSYNTHESIS PROTEIN TUAE"/>
    <property type="match status" value="1"/>
</dbReference>
<keyword evidence="1" id="KW-0472">Membrane</keyword>
<evidence type="ECO:0008006" key="4">
    <source>
        <dbReference type="Google" id="ProtNLM"/>
    </source>
</evidence>
<reference evidence="2" key="1">
    <citation type="submission" date="2017-05" db="EMBL/GenBank/DDBJ databases">
        <authorList>
            <person name="Imhoff J.F."/>
            <person name="Rahn T."/>
            <person name="Kuenzel S."/>
            <person name="Neulinger S.C."/>
        </authorList>
    </citation>
    <scope>NUCLEOTIDE SEQUENCE</scope>
    <source>
        <strain evidence="2">LMG 28126</strain>
    </source>
</reference>
<name>A0A934WI25_9RHOB</name>
<protein>
    <recommendedName>
        <fullName evidence="4">O-antigen ligase like membrane protein</fullName>
    </recommendedName>
</protein>
<feature type="transmembrane region" description="Helical" evidence="1">
    <location>
        <begin position="402"/>
        <end position="420"/>
    </location>
</feature>
<feature type="transmembrane region" description="Helical" evidence="1">
    <location>
        <begin position="157"/>
        <end position="180"/>
    </location>
</feature>
<evidence type="ECO:0000313" key="3">
    <source>
        <dbReference type="Proteomes" id="UP000706333"/>
    </source>
</evidence>
<gene>
    <name evidence="2" type="ORF">CCR87_02905</name>
</gene>
<evidence type="ECO:0000313" key="2">
    <source>
        <dbReference type="EMBL" id="MBK5926312.1"/>
    </source>
</evidence>
<comment type="caution">
    <text evidence="2">The sequence shown here is derived from an EMBL/GenBank/DDBJ whole genome shotgun (WGS) entry which is preliminary data.</text>
</comment>
<keyword evidence="1" id="KW-0812">Transmembrane</keyword>
<keyword evidence="1" id="KW-1133">Transmembrane helix</keyword>
<sequence length="452" mass="48115">MTVVEVSYLGFAALGGVAVAVLPVRVAILLVFLGGWLLLPVGVYPDSVAEATFPWWITGVAVPSEMLLTKGWVAPVVALGWALVRDGPRLLAWRPSPFDLPVVLWCLWPAASALTVAEPDPAALVAVAYLAGTWGAPWMLGRVWFADSDGRLTFLKGLALAGLGCLPFAVLEGAQAPWLYSYLFDDHPFQTVGHGRPFGSRPLGFFEDGNQYALWIALCAVAAVWVGWVEARAGGRAVWPILGAVVAVMALAAQGRGAILLMALCLVLLVLWRFRLGWGVFVAVTGGALVIAGLHVSGVVPIRQIIRGTEAGRQFLVAAREAGLGTVAWRIGQDVRTLDLILEAPWFGAGRWDWSHGSGTRPWGLWLLAAGQYGLVAAGMALLALVAPALARLRDWRRRRVWRAQAAAVPLALIALAAMADAWLNSWLFFPALVAAGALVVPTAADRGDPAA</sequence>
<feature type="transmembrane region" description="Helical" evidence="1">
    <location>
        <begin position="278"/>
        <end position="302"/>
    </location>
</feature>
<organism evidence="2 3">
    <name type="scientific">Rhodobaculum claviforme</name>
    <dbReference type="NCBI Taxonomy" id="1549854"/>
    <lineage>
        <taxon>Bacteria</taxon>
        <taxon>Pseudomonadati</taxon>
        <taxon>Pseudomonadota</taxon>
        <taxon>Alphaproteobacteria</taxon>
        <taxon>Rhodobacterales</taxon>
        <taxon>Paracoccaceae</taxon>
        <taxon>Rhodobaculum</taxon>
    </lineage>
</organism>
<dbReference type="InterPro" id="IPR051533">
    <property type="entry name" value="WaaL-like"/>
</dbReference>
<feature type="transmembrane region" description="Helical" evidence="1">
    <location>
        <begin position="363"/>
        <end position="390"/>
    </location>
</feature>
<keyword evidence="3" id="KW-1185">Reference proteome</keyword>
<feature type="transmembrane region" description="Helical" evidence="1">
    <location>
        <begin position="12"/>
        <end position="39"/>
    </location>
</feature>
<dbReference type="AlphaFoldDB" id="A0A934WI25"/>
<feature type="transmembrane region" description="Helical" evidence="1">
    <location>
        <begin position="212"/>
        <end position="229"/>
    </location>
</feature>
<feature type="transmembrane region" description="Helical" evidence="1">
    <location>
        <begin position="123"/>
        <end position="145"/>
    </location>
</feature>
<feature type="transmembrane region" description="Helical" evidence="1">
    <location>
        <begin position="241"/>
        <end position="272"/>
    </location>
</feature>
<dbReference type="Proteomes" id="UP000706333">
    <property type="component" value="Unassembled WGS sequence"/>
</dbReference>
<accession>A0A934WI25</accession>
<dbReference type="EMBL" id="NHSD01000117">
    <property type="protein sequence ID" value="MBK5926312.1"/>
    <property type="molecule type" value="Genomic_DNA"/>
</dbReference>
<dbReference type="RefSeq" id="WP_201155998.1">
    <property type="nucleotide sequence ID" value="NZ_NHSD01000117.1"/>
</dbReference>
<proteinExistence type="predicted"/>
<reference evidence="2" key="2">
    <citation type="journal article" date="2020" name="Microorganisms">
        <title>Osmotic Adaptation and Compatible Solute Biosynthesis of Phototrophic Bacteria as Revealed from Genome Analyses.</title>
        <authorList>
            <person name="Imhoff J.F."/>
            <person name="Rahn T."/>
            <person name="Kunzel S."/>
            <person name="Keller A."/>
            <person name="Neulinger S.C."/>
        </authorList>
    </citation>
    <scope>NUCLEOTIDE SEQUENCE</scope>
    <source>
        <strain evidence="2">LMG 28126</strain>
    </source>
</reference>
<dbReference type="PANTHER" id="PTHR37422">
    <property type="entry name" value="TEICHURONIC ACID BIOSYNTHESIS PROTEIN TUAE"/>
    <property type="match status" value="1"/>
</dbReference>